<evidence type="ECO:0000313" key="3">
    <source>
        <dbReference type="EMBL" id="BBU47757.1"/>
    </source>
</evidence>
<feature type="transmembrane region" description="Helical" evidence="1">
    <location>
        <begin position="38"/>
        <end position="58"/>
    </location>
</feature>
<feature type="domain" description="PLD phosphodiesterase" evidence="2">
    <location>
        <begin position="239"/>
        <end position="266"/>
    </location>
</feature>
<proteinExistence type="predicted"/>
<evidence type="ECO:0000259" key="2">
    <source>
        <dbReference type="PROSITE" id="PS50035"/>
    </source>
</evidence>
<dbReference type="Proteomes" id="UP000464317">
    <property type="component" value="Chromosome"/>
</dbReference>
<evidence type="ECO:0000313" key="4">
    <source>
        <dbReference type="Proteomes" id="UP000464317"/>
    </source>
</evidence>
<name>A0A809S0X5_9BACT</name>
<keyword evidence="1" id="KW-0472">Membrane</keyword>
<evidence type="ECO:0000256" key="1">
    <source>
        <dbReference type="SAM" id="Phobius"/>
    </source>
</evidence>
<dbReference type="PANTHER" id="PTHR21248">
    <property type="entry name" value="CARDIOLIPIN SYNTHASE"/>
    <property type="match status" value="1"/>
</dbReference>
<feature type="domain" description="PLD phosphodiesterase" evidence="2">
    <location>
        <begin position="417"/>
        <end position="444"/>
    </location>
</feature>
<feature type="transmembrane region" description="Helical" evidence="1">
    <location>
        <begin position="12"/>
        <end position="32"/>
    </location>
</feature>
<reference evidence="3 4" key="1">
    <citation type="submission" date="2020-01" db="EMBL/GenBank/DDBJ databases">
        <title>Complete genome sequence of Mycoplasma felis strain Myco-2.</title>
        <authorList>
            <person name="Kinoshita Y."/>
            <person name="Niwa H."/>
            <person name="Uchida-Fujii E."/>
            <person name="Nukada T."/>
        </authorList>
    </citation>
    <scope>NUCLEOTIDE SEQUENCE [LARGE SCALE GENOMIC DNA]</scope>
    <source>
        <strain evidence="3 4">Myco-2</strain>
    </source>
</reference>
<protein>
    <submittedName>
        <fullName evidence="3">Cardiolipin synthase</fullName>
    </submittedName>
</protein>
<dbReference type="EMBL" id="AP022325">
    <property type="protein sequence ID" value="BBU47757.1"/>
    <property type="molecule type" value="Genomic_DNA"/>
</dbReference>
<gene>
    <name evidence="3" type="primary">cls1</name>
    <name evidence="3" type="ORF">JPM2_4500</name>
</gene>
<dbReference type="PANTHER" id="PTHR21248:SF7">
    <property type="entry name" value="MINOR CARDIOLIPIN SYNTHASE CLSB"/>
    <property type="match status" value="1"/>
</dbReference>
<dbReference type="PROSITE" id="PS50035">
    <property type="entry name" value="PLD"/>
    <property type="match status" value="2"/>
</dbReference>
<dbReference type="AlphaFoldDB" id="A0A809S0X5"/>
<dbReference type="SUPFAM" id="SSF56024">
    <property type="entry name" value="Phospholipase D/nuclease"/>
    <property type="match status" value="2"/>
</dbReference>
<dbReference type="CDD" id="cd09110">
    <property type="entry name" value="PLDc_CLS_1"/>
    <property type="match status" value="1"/>
</dbReference>
<dbReference type="GO" id="GO:0030572">
    <property type="term" value="F:phosphatidyltransferase activity"/>
    <property type="evidence" value="ECO:0007669"/>
    <property type="project" value="UniProtKB-ARBA"/>
</dbReference>
<dbReference type="KEGG" id="mfel:JPM2_4500"/>
<keyword evidence="1" id="KW-1133">Transmembrane helix</keyword>
<organism evidence="3 4">
    <name type="scientific">Mycoplasmopsis felis</name>
    <dbReference type="NCBI Taxonomy" id="33923"/>
    <lineage>
        <taxon>Bacteria</taxon>
        <taxon>Bacillati</taxon>
        <taxon>Mycoplasmatota</taxon>
        <taxon>Mycoplasmoidales</taxon>
        <taxon>Metamycoplasmataceae</taxon>
        <taxon>Mycoplasmopsis</taxon>
    </lineage>
</organism>
<dbReference type="RefSeq" id="WP_161553207.1">
    <property type="nucleotide sequence ID" value="NZ_AP022325.1"/>
</dbReference>
<dbReference type="Pfam" id="PF13091">
    <property type="entry name" value="PLDc_2"/>
    <property type="match status" value="2"/>
</dbReference>
<sequence length="502" mass="59271">MKKRIHFKRLFFFIIQFLFLTGIFASISSLLYLININYIYLILSLFYFINTIFVFFIGLQKRNYEAKLGWLYIITLFPVIGHALFFGFGWISKNKLELKIQNDSKYKLNTYINLGLINKENCSNELINSLSLIHQTTVKSSEYEFFKEGYRFYDILIKDIKNAKESIYLVTYILKKSEISKEFMHILKEKAKQGVEIKWLVDYFGAYRSQRKLLRKLKKDGIEIQYIGKIIYPFINASSFNRNHQKFIIIDSAMVFSGGNNISDEYASLSKKYGHWIDLNYKITGEYINTYILHFARFWKFITRKEIEIKRKLLKLKNNELYTTHSILVVDSPSYSHSSSEYTWLKLISNAKKSIKISTPYFSVSEAIYKQIILALKSGVDITVFIPGLPDKKLVYQISIWQLRKLMKYGLKVRVYNEHFLHSKLGVVDDQLGWVGTNNMDSRSMYSQYETMDVITGSAVNSIIEIFQLYNSKSTDIQDNYNLMKKYNSFENFFFSWMKLLI</sequence>
<accession>A0A809S0X5</accession>
<dbReference type="InterPro" id="IPR025202">
    <property type="entry name" value="PLD-like_dom"/>
</dbReference>
<dbReference type="CDD" id="cd09112">
    <property type="entry name" value="PLDc_CLS_2"/>
    <property type="match status" value="1"/>
</dbReference>
<dbReference type="SMART" id="SM00155">
    <property type="entry name" value="PLDc"/>
    <property type="match status" value="2"/>
</dbReference>
<dbReference type="Gene3D" id="3.30.870.10">
    <property type="entry name" value="Endonuclease Chain A"/>
    <property type="match status" value="2"/>
</dbReference>
<keyword evidence="4" id="KW-1185">Reference proteome</keyword>
<dbReference type="GO" id="GO:0032049">
    <property type="term" value="P:cardiolipin biosynthetic process"/>
    <property type="evidence" value="ECO:0007669"/>
    <property type="project" value="UniProtKB-ARBA"/>
</dbReference>
<keyword evidence="1" id="KW-0812">Transmembrane</keyword>
<feature type="transmembrane region" description="Helical" evidence="1">
    <location>
        <begin position="70"/>
        <end position="91"/>
    </location>
</feature>
<dbReference type="InterPro" id="IPR001736">
    <property type="entry name" value="PLipase_D/transphosphatidylase"/>
</dbReference>